<dbReference type="VEuPathDB" id="FungiDB:VP01_3340g1"/>
<feature type="domain" description="VWFA" evidence="4">
    <location>
        <begin position="105"/>
        <end position="219"/>
    </location>
</feature>
<dbReference type="FunFam" id="3.40.50.410:FF:000128">
    <property type="entry name" value="26S proteasome regulatory subunit S5A (AFU_orthologue AFUA_2G15070)"/>
    <property type="match status" value="1"/>
</dbReference>
<dbReference type="Gene3D" id="3.40.50.410">
    <property type="entry name" value="von Willebrand factor, type A domain"/>
    <property type="match status" value="1"/>
</dbReference>
<dbReference type="GO" id="GO:0008540">
    <property type="term" value="C:proteasome regulatory particle, base subcomplex"/>
    <property type="evidence" value="ECO:0007669"/>
    <property type="project" value="TreeGrafter"/>
</dbReference>
<comment type="similarity">
    <text evidence="1">Belongs to the proteasome subunit S5A family.</text>
</comment>
<evidence type="ECO:0000313" key="6">
    <source>
        <dbReference type="Proteomes" id="UP000037035"/>
    </source>
</evidence>
<dbReference type="PANTHER" id="PTHR10223">
    <property type="entry name" value="26S PROTEASOME NON-ATPASE REGULATORY SUBUNIT 4"/>
    <property type="match status" value="1"/>
</dbReference>
<gene>
    <name evidence="5" type="ORF">VP01_3340g1</name>
</gene>
<evidence type="ECO:0000259" key="4">
    <source>
        <dbReference type="Pfam" id="PF13519"/>
    </source>
</evidence>
<feature type="region of interest" description="Disordered" evidence="3">
    <location>
        <begin position="344"/>
        <end position="449"/>
    </location>
</feature>
<dbReference type="InterPro" id="IPR002035">
    <property type="entry name" value="VWF_A"/>
</dbReference>
<evidence type="ECO:0000256" key="2">
    <source>
        <dbReference type="ARBA" id="ARBA00022942"/>
    </source>
</evidence>
<accession>A0A0L6UX69</accession>
<dbReference type="OrthoDB" id="1731724at2759"/>
<dbReference type="Gene3D" id="1.10.287.3990">
    <property type="match status" value="1"/>
</dbReference>
<evidence type="ECO:0000256" key="1">
    <source>
        <dbReference type="ARBA" id="ARBA00005574"/>
    </source>
</evidence>
<keyword evidence="2" id="KW-0647">Proteasome</keyword>
<dbReference type="GO" id="GO:0005634">
    <property type="term" value="C:nucleus"/>
    <property type="evidence" value="ECO:0007669"/>
    <property type="project" value="TreeGrafter"/>
</dbReference>
<organism evidence="5 6">
    <name type="scientific">Puccinia sorghi</name>
    <dbReference type="NCBI Taxonomy" id="27349"/>
    <lineage>
        <taxon>Eukaryota</taxon>
        <taxon>Fungi</taxon>
        <taxon>Dikarya</taxon>
        <taxon>Basidiomycota</taxon>
        <taxon>Pucciniomycotina</taxon>
        <taxon>Pucciniomycetes</taxon>
        <taxon>Pucciniales</taxon>
        <taxon>Pucciniaceae</taxon>
        <taxon>Puccinia</taxon>
    </lineage>
</organism>
<sequence>MEFTAATLQFPKGIRGATPLGQIFRIQPATPNPNGDCECERALIEVVIATSAQPKSLHNQLNTTQLSYRSIRNTFKTRCLWSTHSNTSNSNYPTGSITQSTRQINSDIIPTRLEAAADAVKAIFKAKTNSCGLFPPKISFCRPLEPNPESTCGLMTFAGRSPTVLVTPTTDEGRKIHVSLQSIKPSGTPDLISGLSVAGLALKHRQEKNQRQRAIVLLSSPLPTNLTKDELTRIGKKLKKNNVAVDVVLFGSEVATNEERMRGFVSAVESGGNSTMIVIPGGLPGLLSDHIKQSDILAEEGFGAAGGSGAGANGDGLGMADGGGLDMDPNLDPELAMALRMSLQEEEARQAAATRQQEGGASSELSQGTTTDDPRQEEMVDVKKAPEQMDAELTKALAMSRGEDVEMNDAESGAKGEGRGDMEEDEDLSEEEAIAKAIEMSMTENQPKK</sequence>
<dbReference type="SMART" id="SM00726">
    <property type="entry name" value="UIM"/>
    <property type="match status" value="3"/>
</dbReference>
<name>A0A0L6UX69_9BASI</name>
<dbReference type="Proteomes" id="UP000037035">
    <property type="component" value="Unassembled WGS sequence"/>
</dbReference>
<dbReference type="GO" id="GO:0043161">
    <property type="term" value="P:proteasome-mediated ubiquitin-dependent protein catabolic process"/>
    <property type="evidence" value="ECO:0007669"/>
    <property type="project" value="TreeGrafter"/>
</dbReference>
<keyword evidence="6" id="KW-1185">Reference proteome</keyword>
<dbReference type="PANTHER" id="PTHR10223:SF0">
    <property type="entry name" value="26S PROTEASOME NON-ATPASE REGULATORY SUBUNIT 4"/>
    <property type="match status" value="1"/>
</dbReference>
<feature type="compositionally biased region" description="Polar residues" evidence="3">
    <location>
        <begin position="359"/>
        <end position="371"/>
    </location>
</feature>
<dbReference type="GO" id="GO:0005829">
    <property type="term" value="C:cytosol"/>
    <property type="evidence" value="ECO:0007669"/>
    <property type="project" value="TreeGrafter"/>
</dbReference>
<protein>
    <recommendedName>
        <fullName evidence="4">VWFA domain-containing protein</fullName>
    </recommendedName>
</protein>
<feature type="compositionally biased region" description="Acidic residues" evidence="3">
    <location>
        <begin position="422"/>
        <end position="432"/>
    </location>
</feature>
<proteinExistence type="inferred from homology"/>
<dbReference type="GO" id="GO:0031593">
    <property type="term" value="F:polyubiquitin modification-dependent protein binding"/>
    <property type="evidence" value="ECO:0007669"/>
    <property type="project" value="TreeGrafter"/>
</dbReference>
<reference evidence="5 6" key="1">
    <citation type="submission" date="2015-08" db="EMBL/GenBank/DDBJ databases">
        <title>Next Generation Sequencing and Analysis of the Genome of Puccinia sorghi L Schw, the Causal Agent of Maize Common Rust.</title>
        <authorList>
            <person name="Rochi L."/>
            <person name="Burguener G."/>
            <person name="Darino M."/>
            <person name="Turjanski A."/>
            <person name="Kreff E."/>
            <person name="Dieguez M.J."/>
            <person name="Sacco F."/>
        </authorList>
    </citation>
    <scope>NUCLEOTIDE SEQUENCE [LARGE SCALE GENOMIC DNA]</scope>
    <source>
        <strain evidence="5 6">RO10H11247</strain>
    </source>
</reference>
<dbReference type="AlphaFoldDB" id="A0A0L6UX69"/>
<dbReference type="EMBL" id="LAVV01008325">
    <property type="protein sequence ID" value="KNZ53104.1"/>
    <property type="molecule type" value="Genomic_DNA"/>
</dbReference>
<dbReference type="Pfam" id="PF13519">
    <property type="entry name" value="VWA_2"/>
    <property type="match status" value="1"/>
</dbReference>
<dbReference type="InterPro" id="IPR003903">
    <property type="entry name" value="UIM_dom"/>
</dbReference>
<dbReference type="SUPFAM" id="SSF53300">
    <property type="entry name" value="vWA-like"/>
    <property type="match status" value="1"/>
</dbReference>
<evidence type="ECO:0000256" key="3">
    <source>
        <dbReference type="SAM" id="MobiDB-lite"/>
    </source>
</evidence>
<dbReference type="InterPro" id="IPR036465">
    <property type="entry name" value="vWFA_dom_sf"/>
</dbReference>
<dbReference type="InterPro" id="IPR027040">
    <property type="entry name" value="PSMD4"/>
</dbReference>
<evidence type="ECO:0000313" key="5">
    <source>
        <dbReference type="EMBL" id="KNZ53104.1"/>
    </source>
</evidence>
<feature type="compositionally biased region" description="Basic and acidic residues" evidence="3">
    <location>
        <begin position="412"/>
        <end position="421"/>
    </location>
</feature>
<comment type="caution">
    <text evidence="5">The sequence shown here is derived from an EMBL/GenBank/DDBJ whole genome shotgun (WGS) entry which is preliminary data.</text>
</comment>
<dbReference type="STRING" id="27349.A0A0L6UX69"/>
<dbReference type="PROSITE" id="PS50330">
    <property type="entry name" value="UIM"/>
    <property type="match status" value="2"/>
</dbReference>
<feature type="compositionally biased region" description="Basic and acidic residues" evidence="3">
    <location>
        <begin position="372"/>
        <end position="387"/>
    </location>
</feature>